<dbReference type="CDD" id="cd01164">
    <property type="entry name" value="FruK_PfkB_like"/>
    <property type="match status" value="1"/>
</dbReference>
<evidence type="ECO:0000313" key="9">
    <source>
        <dbReference type="Proteomes" id="UP000037023"/>
    </source>
</evidence>
<keyword evidence="4 8" id="KW-0418">Kinase</keyword>
<dbReference type="GO" id="GO:0008443">
    <property type="term" value="F:phosphofructokinase activity"/>
    <property type="evidence" value="ECO:0007669"/>
    <property type="project" value="UniProtKB-ARBA"/>
</dbReference>
<keyword evidence="5" id="KW-0067">ATP-binding</keyword>
<dbReference type="PANTHER" id="PTHR46566:SF5">
    <property type="entry name" value="1-PHOSPHOFRUCTOKINASE"/>
    <property type="match status" value="1"/>
</dbReference>
<comment type="caution">
    <text evidence="8">The sequence shown here is derived from an EMBL/GenBank/DDBJ whole genome shotgun (WGS) entry which is preliminary data.</text>
</comment>
<comment type="similarity">
    <text evidence="1">Belongs to the carbohydrate kinase PfkB family.</text>
</comment>
<dbReference type="Gene3D" id="3.40.1190.20">
    <property type="match status" value="1"/>
</dbReference>
<dbReference type="SUPFAM" id="SSF53613">
    <property type="entry name" value="Ribokinase-like"/>
    <property type="match status" value="1"/>
</dbReference>
<dbReference type="PIRSF" id="PIRSF000535">
    <property type="entry name" value="1PFK/6PFK/LacC"/>
    <property type="match status" value="1"/>
</dbReference>
<evidence type="ECO:0000259" key="7">
    <source>
        <dbReference type="Pfam" id="PF00294"/>
    </source>
</evidence>
<gene>
    <name evidence="8" type="ORF">ADK34_03050</name>
</gene>
<dbReference type="InterPro" id="IPR017583">
    <property type="entry name" value="Tagatose/fructose_Pkinase"/>
</dbReference>
<dbReference type="EMBL" id="LGUP01000014">
    <property type="protein sequence ID" value="KOG36160.1"/>
    <property type="molecule type" value="Genomic_DNA"/>
</dbReference>
<dbReference type="PATRIC" id="fig|1938.6.peg.666"/>
<evidence type="ECO:0000256" key="2">
    <source>
        <dbReference type="ARBA" id="ARBA00022679"/>
    </source>
</evidence>
<dbReference type="InterPro" id="IPR002173">
    <property type="entry name" value="Carboh/pur_kinase_PfkB_CS"/>
</dbReference>
<dbReference type="FunFam" id="3.40.1190.20:FF:000001">
    <property type="entry name" value="Phosphofructokinase"/>
    <property type="match status" value="1"/>
</dbReference>
<dbReference type="InterPro" id="IPR029056">
    <property type="entry name" value="Ribokinase-like"/>
</dbReference>
<keyword evidence="2 6" id="KW-0808">Transferase</keyword>
<dbReference type="NCBIfam" id="TIGR03168">
    <property type="entry name" value="1-PFK"/>
    <property type="match status" value="1"/>
</dbReference>
<evidence type="ECO:0000256" key="3">
    <source>
        <dbReference type="ARBA" id="ARBA00022741"/>
    </source>
</evidence>
<dbReference type="GO" id="GO:0005524">
    <property type="term" value="F:ATP binding"/>
    <property type="evidence" value="ECO:0007669"/>
    <property type="project" value="UniProtKB-KW"/>
</dbReference>
<evidence type="ECO:0000256" key="5">
    <source>
        <dbReference type="ARBA" id="ARBA00022840"/>
    </source>
</evidence>
<organism evidence="8 9">
    <name type="scientific">Streptomyces viridochromogenes</name>
    <dbReference type="NCBI Taxonomy" id="1938"/>
    <lineage>
        <taxon>Bacteria</taxon>
        <taxon>Bacillati</taxon>
        <taxon>Actinomycetota</taxon>
        <taxon>Actinomycetes</taxon>
        <taxon>Kitasatosporales</taxon>
        <taxon>Streptomycetaceae</taxon>
        <taxon>Streptomyces</taxon>
    </lineage>
</organism>
<dbReference type="OrthoDB" id="9801219at2"/>
<reference evidence="8 9" key="1">
    <citation type="submission" date="2015-06" db="EMBL/GenBank/DDBJ databases">
        <authorList>
            <person name="Hoefler B.C."/>
            <person name="Straight P.D."/>
        </authorList>
    </citation>
    <scope>NUCLEOTIDE SEQUENCE [LARGE SCALE GENOMIC DNA]</scope>
    <source>
        <strain evidence="8 9">NRRL 3427</strain>
    </source>
</reference>
<protein>
    <submittedName>
        <fullName evidence="8">Sugar kinase</fullName>
    </submittedName>
</protein>
<accession>A0A0L8LDE2</accession>
<dbReference type="Pfam" id="PF00294">
    <property type="entry name" value="PfkB"/>
    <property type="match status" value="1"/>
</dbReference>
<dbReference type="AlphaFoldDB" id="A0A0L8LDE2"/>
<dbReference type="PROSITE" id="PS00584">
    <property type="entry name" value="PFKB_KINASES_2"/>
    <property type="match status" value="1"/>
</dbReference>
<keyword evidence="3" id="KW-0547">Nucleotide-binding</keyword>
<dbReference type="GO" id="GO:0005829">
    <property type="term" value="C:cytosol"/>
    <property type="evidence" value="ECO:0007669"/>
    <property type="project" value="TreeGrafter"/>
</dbReference>
<dbReference type="RefSeq" id="WP_033203169.1">
    <property type="nucleotide sequence ID" value="NZ_LGUP01000014.1"/>
</dbReference>
<evidence type="ECO:0000256" key="6">
    <source>
        <dbReference type="PIRNR" id="PIRNR000535"/>
    </source>
</evidence>
<evidence type="ECO:0000313" key="8">
    <source>
        <dbReference type="EMBL" id="KOG36160.1"/>
    </source>
</evidence>
<dbReference type="Proteomes" id="UP000037023">
    <property type="component" value="Unassembled WGS sequence"/>
</dbReference>
<dbReference type="GO" id="GO:0016052">
    <property type="term" value="P:carbohydrate catabolic process"/>
    <property type="evidence" value="ECO:0007669"/>
    <property type="project" value="UniProtKB-ARBA"/>
</dbReference>
<dbReference type="PROSITE" id="PS00583">
    <property type="entry name" value="PFKB_KINASES_1"/>
    <property type="match status" value="1"/>
</dbReference>
<proteinExistence type="inferred from homology"/>
<name>A0A0L8LDE2_STRVR</name>
<dbReference type="GO" id="GO:0044281">
    <property type="term" value="P:small molecule metabolic process"/>
    <property type="evidence" value="ECO:0007669"/>
    <property type="project" value="UniProtKB-ARBA"/>
</dbReference>
<dbReference type="PANTHER" id="PTHR46566">
    <property type="entry name" value="1-PHOSPHOFRUCTOKINASE-RELATED"/>
    <property type="match status" value="1"/>
</dbReference>
<evidence type="ECO:0000256" key="1">
    <source>
        <dbReference type="ARBA" id="ARBA00010688"/>
    </source>
</evidence>
<evidence type="ECO:0000256" key="4">
    <source>
        <dbReference type="ARBA" id="ARBA00022777"/>
    </source>
</evidence>
<sequence>MIVTVTLNAALDVTWEVAELRPRTSHRVLAAHERAGGKGINVARVLAFLGHSPVVTGLAGGPTGRLIHDGLRSAGIRASFVPVAGESRRTVAVVSRDDGDATVLNGLGPEVTPTEWAAFVTHYATTVRGASVVVLSGSTPPGLPPDAYAVLIRVAAEAGALTVLDTSGPALTAALEAGPDVIKPNAAELAEVTGCDDPAAAVTELRRRGARTVVASAGPDGLRAVTPNGAWLAAPPALLSGNPTGAGDACVAAIASGLAARAAWPDILREAVALSAAAVPCATAGEVDPSVYSQFRQEVRVTELAPPCHR</sequence>
<feature type="domain" description="Carbohydrate kinase PfkB" evidence="7">
    <location>
        <begin position="18"/>
        <end position="285"/>
    </location>
</feature>
<dbReference type="InterPro" id="IPR011611">
    <property type="entry name" value="PfkB_dom"/>
</dbReference>